<dbReference type="PANTHER" id="PTHR42948:SF1">
    <property type="entry name" value="TRANSPORTER"/>
    <property type="match status" value="1"/>
</dbReference>
<evidence type="ECO:0000256" key="3">
    <source>
        <dbReference type="ARBA" id="ARBA00022692"/>
    </source>
</evidence>
<feature type="transmembrane region" description="Helical" evidence="6">
    <location>
        <begin position="226"/>
        <end position="251"/>
    </location>
</feature>
<feature type="transmembrane region" description="Helical" evidence="6">
    <location>
        <begin position="151"/>
        <end position="171"/>
    </location>
</feature>
<feature type="transmembrane region" description="Helical" evidence="6">
    <location>
        <begin position="183"/>
        <end position="206"/>
    </location>
</feature>
<evidence type="ECO:0000313" key="7">
    <source>
        <dbReference type="EMBL" id="MFD2637770.1"/>
    </source>
</evidence>
<dbReference type="InterPro" id="IPR037272">
    <property type="entry name" value="SNS_sf"/>
</dbReference>
<dbReference type="RefSeq" id="WP_377327278.1">
    <property type="nucleotide sequence ID" value="NZ_JBHUMZ010000010.1"/>
</dbReference>
<evidence type="ECO:0000256" key="4">
    <source>
        <dbReference type="ARBA" id="ARBA00022989"/>
    </source>
</evidence>
<feature type="transmembrane region" description="Helical" evidence="6">
    <location>
        <begin position="362"/>
        <end position="386"/>
    </location>
</feature>
<comment type="subcellular location">
    <subcellularLocation>
        <location evidence="1">Membrane</location>
        <topology evidence="1">Multi-pass membrane protein</topology>
    </subcellularLocation>
</comment>
<dbReference type="SUPFAM" id="SSF161070">
    <property type="entry name" value="SNF-like"/>
    <property type="match status" value="1"/>
</dbReference>
<dbReference type="PRINTS" id="PR00176">
    <property type="entry name" value="NANEUSMPORT"/>
</dbReference>
<evidence type="ECO:0000256" key="1">
    <source>
        <dbReference type="ARBA" id="ARBA00004141"/>
    </source>
</evidence>
<dbReference type="CDD" id="cd10334">
    <property type="entry name" value="SLC6sbd_u1"/>
    <property type="match status" value="1"/>
</dbReference>
<organism evidence="7 8">
    <name type="scientific">Piscibacillus salipiscarius</name>
    <dbReference type="NCBI Taxonomy" id="299480"/>
    <lineage>
        <taxon>Bacteria</taxon>
        <taxon>Bacillati</taxon>
        <taxon>Bacillota</taxon>
        <taxon>Bacilli</taxon>
        <taxon>Bacillales</taxon>
        <taxon>Bacillaceae</taxon>
        <taxon>Piscibacillus</taxon>
    </lineage>
</organism>
<dbReference type="Proteomes" id="UP001597452">
    <property type="component" value="Unassembled WGS sequence"/>
</dbReference>
<feature type="transmembrane region" description="Helical" evidence="6">
    <location>
        <begin position="433"/>
        <end position="452"/>
    </location>
</feature>
<sequence>MENRAQWGTRLGFILAAVGSAVGLGNIWRFPATAYDSGGGAFFIPYLIALLTAGIPLLIMEFSLGHRFRGSAPLTFSRMNKKTEWLGWWAVFVSFVISTYYGAIIAWSIMYAYFSFGQKWGDSPGAFLYEYLGLTDSSGEFLVSAGQTGSFVPGVLIPLLFVWAIVLFVLFKGVRRGIEVANRIFIPTLVLVFLVIVIRAITLDGAAQGLNAFFTPDFSKIWSAEVWVAAYGQIFFSLSIAFAIMITYASYLKKDSDITGNAFIVGFGNSSFELLAGIGVFATLGYLANVSGVAVSEVVDGGVGLAFAVFPTIINELPGMNGFFGFLFFASLVLAGLSSLISIVETYVAGFSEKFNVSRNKAVLIGGGLATLVSLLFATQGGLFFLDAADYFINQFGVAFIGLVEVVMVVWVLRKLGKIQEHANSVSSIKLGLWWKVSLGFITPIILGYQMYKLFELNLLKQFDTENGNYEGYADAFILYGGWFVAAGALILGLLLTLKKWNPELLGESAYSSKEDKAV</sequence>
<evidence type="ECO:0000256" key="6">
    <source>
        <dbReference type="SAM" id="Phobius"/>
    </source>
</evidence>
<dbReference type="PANTHER" id="PTHR42948">
    <property type="entry name" value="TRANSPORTER"/>
    <property type="match status" value="1"/>
</dbReference>
<reference evidence="8" key="1">
    <citation type="journal article" date="2019" name="Int. J. Syst. Evol. Microbiol.">
        <title>The Global Catalogue of Microorganisms (GCM) 10K type strain sequencing project: providing services to taxonomists for standard genome sequencing and annotation.</title>
        <authorList>
            <consortium name="The Broad Institute Genomics Platform"/>
            <consortium name="The Broad Institute Genome Sequencing Center for Infectious Disease"/>
            <person name="Wu L."/>
            <person name="Ma J."/>
        </authorList>
    </citation>
    <scope>NUCLEOTIDE SEQUENCE [LARGE SCALE GENOMIC DNA]</scope>
    <source>
        <strain evidence="8">TISTR 1571</strain>
    </source>
</reference>
<keyword evidence="8" id="KW-1185">Reference proteome</keyword>
<accession>A0ABW5Q7R4</accession>
<dbReference type="InterPro" id="IPR000175">
    <property type="entry name" value="Na/ntran_symport"/>
</dbReference>
<name>A0ABW5Q7R4_9BACI</name>
<evidence type="ECO:0000256" key="5">
    <source>
        <dbReference type="ARBA" id="ARBA00023136"/>
    </source>
</evidence>
<feature type="transmembrane region" description="Helical" evidence="6">
    <location>
        <begin position="323"/>
        <end position="350"/>
    </location>
</feature>
<dbReference type="EMBL" id="JBHUMZ010000010">
    <property type="protein sequence ID" value="MFD2637770.1"/>
    <property type="molecule type" value="Genomic_DNA"/>
</dbReference>
<protein>
    <submittedName>
        <fullName evidence="7">Sodium-dependent transporter</fullName>
    </submittedName>
</protein>
<evidence type="ECO:0000313" key="8">
    <source>
        <dbReference type="Proteomes" id="UP001597452"/>
    </source>
</evidence>
<dbReference type="NCBIfam" id="NF037979">
    <property type="entry name" value="Na_transp"/>
    <property type="match status" value="1"/>
</dbReference>
<feature type="transmembrane region" description="Helical" evidence="6">
    <location>
        <begin position="12"/>
        <end position="31"/>
    </location>
</feature>
<dbReference type="PROSITE" id="PS50267">
    <property type="entry name" value="NA_NEUROTRAN_SYMP_3"/>
    <property type="match status" value="1"/>
</dbReference>
<keyword evidence="4 6" id="KW-1133">Transmembrane helix</keyword>
<keyword evidence="2" id="KW-0813">Transport</keyword>
<keyword evidence="3 6" id="KW-0812">Transmembrane</keyword>
<dbReference type="Pfam" id="PF00209">
    <property type="entry name" value="SNF"/>
    <property type="match status" value="2"/>
</dbReference>
<keyword evidence="5 6" id="KW-0472">Membrane</keyword>
<feature type="transmembrane region" description="Helical" evidence="6">
    <location>
        <begin position="85"/>
        <end position="114"/>
    </location>
</feature>
<comment type="caution">
    <text evidence="7">The sequence shown here is derived from an EMBL/GenBank/DDBJ whole genome shotgun (WGS) entry which is preliminary data.</text>
</comment>
<feature type="transmembrane region" description="Helical" evidence="6">
    <location>
        <begin position="392"/>
        <end position="413"/>
    </location>
</feature>
<feature type="transmembrane region" description="Helical" evidence="6">
    <location>
        <begin position="472"/>
        <end position="496"/>
    </location>
</feature>
<proteinExistence type="predicted"/>
<gene>
    <name evidence="7" type="ORF">ACFSW4_02635</name>
</gene>
<feature type="transmembrane region" description="Helical" evidence="6">
    <location>
        <begin position="263"/>
        <end position="288"/>
    </location>
</feature>
<evidence type="ECO:0000256" key="2">
    <source>
        <dbReference type="ARBA" id="ARBA00022448"/>
    </source>
</evidence>
<feature type="transmembrane region" description="Helical" evidence="6">
    <location>
        <begin position="43"/>
        <end position="64"/>
    </location>
</feature>